<dbReference type="InterPro" id="IPR013693">
    <property type="entry name" value="SpoIID/LytB_N"/>
</dbReference>
<dbReference type="EMBL" id="DVJJ01000153">
    <property type="protein sequence ID" value="HIS65701.1"/>
    <property type="molecule type" value="Genomic_DNA"/>
</dbReference>
<sequence length="526" mass="55734">MPSANLANEVGSGYQFGTYNSSGTFTPLGSTAQEKITVCKDANLYLSGGSFYETPTAADYQLIGAYHIQMPDTYTTYEAAVQAAAAYPYGFPAYINGNYVVRFEFYSSAANAEADAAAYSGAQVVGGSKTCYTVVNTATGQILFEFDNGGDYLGIQPMSSGERARTWFKGYQYYGGFQYMRRSGNDISVINFVNEDLYVSGVLPYEFVVNNDLESLKAGAVAIRTFSRASTKHSALGFDICNTTDCQVYRGVYTGAGAQLVLDAVEQTGGQCAYYNGALIEALYFSSDGGATEDAVNAWGSDVPYLKGKVDPYEDSISFNGKSWSYTVTPSEIQSLMQSKGYNCGTVTGLEVTKTTAMGNVNELTITDSNGKKFTFTGDNVRVLQNLPGVTYMSRRFQIAPIGSQPSGNTSTTAGDNSLSVYDGNTTVKSDTITVITGSGTQQVTAPATVITDSGTVTVGENGDSGSSGSSSGGTPTGGNGQGWTITGGGFGHNIGMSQWGAYAMGQQGYSYEDILKFYYTGITIQ</sequence>
<protein>
    <submittedName>
        <fullName evidence="3">SpoIID/LytB domain-containing protein</fullName>
    </submittedName>
</protein>
<reference evidence="3" key="1">
    <citation type="submission" date="2020-10" db="EMBL/GenBank/DDBJ databases">
        <authorList>
            <person name="Gilroy R."/>
        </authorList>
    </citation>
    <scope>NUCLEOTIDE SEQUENCE</scope>
    <source>
        <strain evidence="3">ChiBcec16-1751</strain>
    </source>
</reference>
<evidence type="ECO:0000313" key="3">
    <source>
        <dbReference type="EMBL" id="HIS65701.1"/>
    </source>
</evidence>
<dbReference type="Pfam" id="PF08486">
    <property type="entry name" value="SpoIID"/>
    <property type="match status" value="1"/>
</dbReference>
<gene>
    <name evidence="3" type="ORF">IAA83_10110</name>
</gene>
<feature type="region of interest" description="Disordered" evidence="1">
    <location>
        <begin position="453"/>
        <end position="486"/>
    </location>
</feature>
<name>A0A9D1FCE9_9FIRM</name>
<reference evidence="3" key="2">
    <citation type="journal article" date="2021" name="PeerJ">
        <title>Extensive microbial diversity within the chicken gut microbiome revealed by metagenomics and culture.</title>
        <authorList>
            <person name="Gilroy R."/>
            <person name="Ravi A."/>
            <person name="Getino M."/>
            <person name="Pursley I."/>
            <person name="Horton D.L."/>
            <person name="Alikhan N.F."/>
            <person name="Baker D."/>
            <person name="Gharbi K."/>
            <person name="Hall N."/>
            <person name="Watson M."/>
            <person name="Adriaenssens E.M."/>
            <person name="Foster-Nyarko E."/>
            <person name="Jarju S."/>
            <person name="Secka A."/>
            <person name="Antonio M."/>
            <person name="Oren A."/>
            <person name="Chaudhuri R.R."/>
            <person name="La Ragione R."/>
            <person name="Hildebrand F."/>
            <person name="Pallen M.J."/>
        </authorList>
    </citation>
    <scope>NUCLEOTIDE SEQUENCE</scope>
    <source>
        <strain evidence="3">ChiBcec16-1751</strain>
    </source>
</reference>
<organism evidence="3 4">
    <name type="scientific">Candidatus Avoscillospira avistercoris</name>
    <dbReference type="NCBI Taxonomy" id="2840707"/>
    <lineage>
        <taxon>Bacteria</taxon>
        <taxon>Bacillati</taxon>
        <taxon>Bacillota</taxon>
        <taxon>Clostridia</taxon>
        <taxon>Eubacteriales</taxon>
        <taxon>Oscillospiraceae</taxon>
        <taxon>Oscillospiraceae incertae sedis</taxon>
        <taxon>Candidatus Avoscillospira</taxon>
    </lineage>
</organism>
<evidence type="ECO:0000313" key="4">
    <source>
        <dbReference type="Proteomes" id="UP000886741"/>
    </source>
</evidence>
<dbReference type="InterPro" id="IPR013486">
    <property type="entry name" value="SpoIID/LytB"/>
</dbReference>
<proteinExistence type="predicted"/>
<feature type="compositionally biased region" description="Low complexity" evidence="1">
    <location>
        <begin position="460"/>
        <end position="470"/>
    </location>
</feature>
<evidence type="ECO:0000259" key="2">
    <source>
        <dbReference type="Pfam" id="PF08486"/>
    </source>
</evidence>
<feature type="compositionally biased region" description="Gly residues" evidence="1">
    <location>
        <begin position="471"/>
        <end position="486"/>
    </location>
</feature>
<feature type="domain" description="Sporulation stage II protein D amidase enhancer LytB N-terminal" evidence="2">
    <location>
        <begin position="185"/>
        <end position="275"/>
    </location>
</feature>
<accession>A0A9D1FCE9</accession>
<evidence type="ECO:0000256" key="1">
    <source>
        <dbReference type="SAM" id="MobiDB-lite"/>
    </source>
</evidence>
<dbReference type="AlphaFoldDB" id="A0A9D1FCE9"/>
<dbReference type="NCBIfam" id="TIGR02669">
    <property type="entry name" value="SpoIID_LytB"/>
    <property type="match status" value="1"/>
</dbReference>
<comment type="caution">
    <text evidence="3">The sequence shown here is derived from an EMBL/GenBank/DDBJ whole genome shotgun (WGS) entry which is preliminary data.</text>
</comment>
<dbReference type="GO" id="GO:0030435">
    <property type="term" value="P:sporulation resulting in formation of a cellular spore"/>
    <property type="evidence" value="ECO:0007669"/>
    <property type="project" value="InterPro"/>
</dbReference>
<dbReference type="Proteomes" id="UP000886741">
    <property type="component" value="Unassembled WGS sequence"/>
</dbReference>